<evidence type="ECO:0000313" key="7">
    <source>
        <dbReference type="EMBL" id="CAB4931672.1"/>
    </source>
</evidence>
<evidence type="ECO:0000256" key="5">
    <source>
        <dbReference type="ARBA" id="ARBA00023136"/>
    </source>
</evidence>
<dbReference type="EMBL" id="CAFBMX010000005">
    <property type="protein sequence ID" value="CAB4931672.1"/>
    <property type="molecule type" value="Genomic_DNA"/>
</dbReference>
<feature type="transmembrane region" description="Helical" evidence="6">
    <location>
        <begin position="25"/>
        <end position="43"/>
    </location>
</feature>
<organism evidence="7">
    <name type="scientific">freshwater metagenome</name>
    <dbReference type="NCBI Taxonomy" id="449393"/>
    <lineage>
        <taxon>unclassified sequences</taxon>
        <taxon>metagenomes</taxon>
        <taxon>ecological metagenomes</taxon>
    </lineage>
</organism>
<evidence type="ECO:0000256" key="2">
    <source>
        <dbReference type="ARBA" id="ARBA00022475"/>
    </source>
</evidence>
<feature type="transmembrane region" description="Helical" evidence="6">
    <location>
        <begin position="63"/>
        <end position="81"/>
    </location>
</feature>
<gene>
    <name evidence="7" type="ORF">UFOPK3674_01197</name>
</gene>
<reference evidence="7" key="1">
    <citation type="submission" date="2020-05" db="EMBL/GenBank/DDBJ databases">
        <authorList>
            <person name="Chiriac C."/>
            <person name="Salcher M."/>
            <person name="Ghai R."/>
            <person name="Kavagutti S V."/>
        </authorList>
    </citation>
    <scope>NUCLEOTIDE SEQUENCE</scope>
</reference>
<keyword evidence="2" id="KW-1003">Cell membrane</keyword>
<dbReference type="NCBIfam" id="TIGR00374">
    <property type="entry name" value="flippase-like domain"/>
    <property type="match status" value="1"/>
</dbReference>
<feature type="transmembrane region" description="Helical" evidence="6">
    <location>
        <begin position="271"/>
        <end position="290"/>
    </location>
</feature>
<accession>A0A6J7IMZ6</accession>
<dbReference type="GO" id="GO:0005886">
    <property type="term" value="C:plasma membrane"/>
    <property type="evidence" value="ECO:0007669"/>
    <property type="project" value="UniProtKB-SubCell"/>
</dbReference>
<evidence type="ECO:0000256" key="6">
    <source>
        <dbReference type="SAM" id="Phobius"/>
    </source>
</evidence>
<sequence>MMEPVEDDLQGGGAMPRIRLTRQRAVILGVFVVLTVAFLYLGLPRLAGIDETLQRVREGDPWWLLVCALFELASFGGYIWLFRAVFVHGSDRIGWRASYQITMAGLAATRIFAAAGAGGAALTVWALRRSGMRTRTVASRMVAQYVLLYSFYMLSMVIVGVGMFVGVFRGSSDFAITMAPAIFGLIVLALGASCALIPEQIDRHLAAWAHGSGRFAQFLAHLAKVPAAIGDGVREALRLVREREWGISGAGLWWLFDILTLWAAFHAFGEPPAFAVIVMAYFIGMLANLLPLPGGIGGVDGGMIGALIAFNVDSSLAVVSVLTYRAFAFWLPTVPGIIAYLQLRKTVDRWRDEGALDTAELAALDAGELPLVGGALEPQPSAPTPQRTEPHE</sequence>
<proteinExistence type="predicted"/>
<comment type="subcellular location">
    <subcellularLocation>
        <location evidence="1">Cell membrane</location>
        <topology evidence="1">Multi-pass membrane protein</topology>
    </subcellularLocation>
</comment>
<dbReference type="PANTHER" id="PTHR39087:SF2">
    <property type="entry name" value="UPF0104 MEMBRANE PROTEIN MJ1595"/>
    <property type="match status" value="1"/>
</dbReference>
<dbReference type="Pfam" id="PF03706">
    <property type="entry name" value="LPG_synthase_TM"/>
    <property type="match status" value="1"/>
</dbReference>
<feature type="transmembrane region" description="Helical" evidence="6">
    <location>
        <begin position="146"/>
        <end position="168"/>
    </location>
</feature>
<protein>
    <submittedName>
        <fullName evidence="7">Unannotated protein</fullName>
    </submittedName>
</protein>
<feature type="transmembrane region" description="Helical" evidence="6">
    <location>
        <begin position="101"/>
        <end position="125"/>
    </location>
</feature>
<feature type="transmembrane region" description="Helical" evidence="6">
    <location>
        <begin position="327"/>
        <end position="343"/>
    </location>
</feature>
<dbReference type="PANTHER" id="PTHR39087">
    <property type="entry name" value="UPF0104 MEMBRANE PROTEIN MJ1595"/>
    <property type="match status" value="1"/>
</dbReference>
<dbReference type="AlphaFoldDB" id="A0A6J7IMZ6"/>
<name>A0A6J7IMZ6_9ZZZZ</name>
<evidence type="ECO:0000256" key="3">
    <source>
        <dbReference type="ARBA" id="ARBA00022692"/>
    </source>
</evidence>
<evidence type="ECO:0000256" key="1">
    <source>
        <dbReference type="ARBA" id="ARBA00004651"/>
    </source>
</evidence>
<evidence type="ECO:0000256" key="4">
    <source>
        <dbReference type="ARBA" id="ARBA00022989"/>
    </source>
</evidence>
<keyword evidence="4 6" id="KW-1133">Transmembrane helix</keyword>
<keyword evidence="5 6" id="KW-0472">Membrane</keyword>
<feature type="transmembrane region" description="Helical" evidence="6">
    <location>
        <begin position="174"/>
        <end position="197"/>
    </location>
</feature>
<dbReference type="InterPro" id="IPR022791">
    <property type="entry name" value="L-PG_synthase/AglD"/>
</dbReference>
<keyword evidence="3 6" id="KW-0812">Transmembrane</keyword>